<comment type="caution">
    <text evidence="5">The sequence shown here is derived from an EMBL/GenBank/DDBJ whole genome shotgun (WGS) entry which is preliminary data.</text>
</comment>
<dbReference type="Proteomes" id="UP000812287">
    <property type="component" value="Unassembled WGS sequence"/>
</dbReference>
<dbReference type="InterPro" id="IPR029063">
    <property type="entry name" value="SAM-dependent_MTases_sf"/>
</dbReference>
<reference evidence="5" key="1">
    <citation type="submission" date="2020-11" db="EMBL/GenBank/DDBJ databases">
        <title>Adaptations for nitrogen fixation in a non-lichenized fungal sporocarp promotes dispersal by wood-feeding termites.</title>
        <authorList>
            <consortium name="DOE Joint Genome Institute"/>
            <person name="Koch R.A."/>
            <person name="Yoon G."/>
            <person name="Arayal U."/>
            <person name="Lail K."/>
            <person name="Amirebrahimi M."/>
            <person name="Labutti K."/>
            <person name="Lipzen A."/>
            <person name="Riley R."/>
            <person name="Barry K."/>
            <person name="Henrissat B."/>
            <person name="Grigoriev I.V."/>
            <person name="Herr J.R."/>
            <person name="Aime M.C."/>
        </authorList>
    </citation>
    <scope>NUCLEOTIDE SEQUENCE</scope>
    <source>
        <strain evidence="5">MCA 3950</strain>
    </source>
</reference>
<dbReference type="GO" id="GO:0008171">
    <property type="term" value="F:O-methyltransferase activity"/>
    <property type="evidence" value="ECO:0007669"/>
    <property type="project" value="InterPro"/>
</dbReference>
<dbReference type="GeneID" id="66101908"/>
<sequence>MLQDVPAQIEMAKTEVLPKVCPVAIGEGHLDFKAMDFFSESPVKDCDVYFVTEKYLHNWTDEECKTILTSLVNAMSSNSHLLINDYIIQHVNRDRNTSESALGLRLAPEPLFPHYGAGRMTRYSTDLDMTFTYNSQECTLEHFIELGQGVGLNEGAPTLGPSEGYANNMIRAYV</sequence>
<dbReference type="PROSITE" id="PS51683">
    <property type="entry name" value="SAM_OMT_II"/>
    <property type="match status" value="1"/>
</dbReference>
<keyword evidence="2" id="KW-0808">Transferase</keyword>
<dbReference type="PANTHER" id="PTHR43712">
    <property type="entry name" value="PUTATIVE (AFU_ORTHOLOGUE AFUA_4G14580)-RELATED"/>
    <property type="match status" value="1"/>
</dbReference>
<organism evidence="5 6">
    <name type="scientific">Guyanagaster necrorhizus</name>
    <dbReference type="NCBI Taxonomy" id="856835"/>
    <lineage>
        <taxon>Eukaryota</taxon>
        <taxon>Fungi</taxon>
        <taxon>Dikarya</taxon>
        <taxon>Basidiomycota</taxon>
        <taxon>Agaricomycotina</taxon>
        <taxon>Agaricomycetes</taxon>
        <taxon>Agaricomycetidae</taxon>
        <taxon>Agaricales</taxon>
        <taxon>Marasmiineae</taxon>
        <taxon>Physalacriaceae</taxon>
        <taxon>Guyanagaster</taxon>
    </lineage>
</organism>
<keyword evidence="6" id="KW-1185">Reference proteome</keyword>
<evidence type="ECO:0000256" key="3">
    <source>
        <dbReference type="ARBA" id="ARBA00022691"/>
    </source>
</evidence>
<dbReference type="Pfam" id="PF00891">
    <property type="entry name" value="Methyltransf_2"/>
    <property type="match status" value="1"/>
</dbReference>
<dbReference type="SUPFAM" id="SSF53335">
    <property type="entry name" value="S-adenosyl-L-methionine-dependent methyltransferases"/>
    <property type="match status" value="1"/>
</dbReference>
<evidence type="ECO:0000256" key="2">
    <source>
        <dbReference type="ARBA" id="ARBA00022679"/>
    </source>
</evidence>
<evidence type="ECO:0000313" key="6">
    <source>
        <dbReference type="Proteomes" id="UP000812287"/>
    </source>
</evidence>
<dbReference type="AlphaFoldDB" id="A0A9P7VHB3"/>
<dbReference type="InterPro" id="IPR016461">
    <property type="entry name" value="COMT-like"/>
</dbReference>
<evidence type="ECO:0000259" key="4">
    <source>
        <dbReference type="Pfam" id="PF00891"/>
    </source>
</evidence>
<dbReference type="OrthoDB" id="1606438at2759"/>
<evidence type="ECO:0000256" key="1">
    <source>
        <dbReference type="ARBA" id="ARBA00022603"/>
    </source>
</evidence>
<dbReference type="PANTHER" id="PTHR43712:SF2">
    <property type="entry name" value="O-METHYLTRANSFERASE CICE"/>
    <property type="match status" value="1"/>
</dbReference>
<accession>A0A9P7VHB3</accession>
<dbReference type="Gene3D" id="3.40.50.150">
    <property type="entry name" value="Vaccinia Virus protein VP39"/>
    <property type="match status" value="1"/>
</dbReference>
<dbReference type="EMBL" id="MU250572">
    <property type="protein sequence ID" value="KAG7440370.1"/>
    <property type="molecule type" value="Genomic_DNA"/>
</dbReference>
<proteinExistence type="predicted"/>
<protein>
    <recommendedName>
        <fullName evidence="4">O-methyltransferase C-terminal domain-containing protein</fullName>
    </recommendedName>
</protein>
<name>A0A9P7VHB3_9AGAR</name>
<keyword evidence="3" id="KW-0949">S-adenosyl-L-methionine</keyword>
<gene>
    <name evidence="5" type="ORF">BT62DRAFT_1080873</name>
</gene>
<feature type="domain" description="O-methyltransferase C-terminal" evidence="4">
    <location>
        <begin position="3"/>
        <end position="97"/>
    </location>
</feature>
<dbReference type="GO" id="GO:0032259">
    <property type="term" value="P:methylation"/>
    <property type="evidence" value="ECO:0007669"/>
    <property type="project" value="UniProtKB-KW"/>
</dbReference>
<dbReference type="InterPro" id="IPR001077">
    <property type="entry name" value="COMT_C"/>
</dbReference>
<keyword evidence="1" id="KW-0489">Methyltransferase</keyword>
<evidence type="ECO:0000313" key="5">
    <source>
        <dbReference type="EMBL" id="KAG7440370.1"/>
    </source>
</evidence>
<dbReference type="RefSeq" id="XP_043033870.1">
    <property type="nucleotide sequence ID" value="XM_043179614.1"/>
</dbReference>